<dbReference type="InterPro" id="IPR029063">
    <property type="entry name" value="SAM-dependent_MTases_sf"/>
</dbReference>
<evidence type="ECO:0000259" key="1">
    <source>
        <dbReference type="Pfam" id="PF13649"/>
    </source>
</evidence>
<protein>
    <recommendedName>
        <fullName evidence="1">Methyltransferase domain-containing protein</fullName>
    </recommendedName>
</protein>
<dbReference type="AlphaFoldDB" id="A0AAD4EN72"/>
<dbReference type="InterPro" id="IPR041698">
    <property type="entry name" value="Methyltransf_25"/>
</dbReference>
<dbReference type="Proteomes" id="UP001197093">
    <property type="component" value="Unassembled WGS sequence"/>
</dbReference>
<dbReference type="Gene3D" id="3.40.50.150">
    <property type="entry name" value="Vaccinia Virus protein VP39"/>
    <property type="match status" value="1"/>
</dbReference>
<dbReference type="SUPFAM" id="SSF53335">
    <property type="entry name" value="S-adenosyl-L-methionine-dependent methyltransferases"/>
    <property type="match status" value="1"/>
</dbReference>
<proteinExistence type="predicted"/>
<dbReference type="Pfam" id="PF13649">
    <property type="entry name" value="Methyltransf_25"/>
    <property type="match status" value="1"/>
</dbReference>
<feature type="domain" description="Methyltransferase" evidence="1">
    <location>
        <begin position="46"/>
        <end position="151"/>
    </location>
</feature>
<keyword evidence="3" id="KW-1185">Reference proteome</keyword>
<organism evidence="2 3">
    <name type="scientific">Staphylotrichum longicolle</name>
    <dbReference type="NCBI Taxonomy" id="669026"/>
    <lineage>
        <taxon>Eukaryota</taxon>
        <taxon>Fungi</taxon>
        <taxon>Dikarya</taxon>
        <taxon>Ascomycota</taxon>
        <taxon>Pezizomycotina</taxon>
        <taxon>Sordariomycetes</taxon>
        <taxon>Sordariomycetidae</taxon>
        <taxon>Sordariales</taxon>
        <taxon>Chaetomiaceae</taxon>
        <taxon>Staphylotrichum</taxon>
    </lineage>
</organism>
<comment type="caution">
    <text evidence="2">The sequence shown here is derived from an EMBL/GenBank/DDBJ whole genome shotgun (WGS) entry which is preliminary data.</text>
</comment>
<sequence length="243" mass="26440">MTTASGRKDQYNEMAAEYSSYEDLPVARLEAELIRTALGDCTGLKILDLGAGSGSYARMAVEAGSWQVDVVDISDAMMQVGREWEPNSPGSSRIRWLLGDVTKPLADQGVGLLPAGGYDIAIANWLFDHAYTVDDLRGMWANIAASLRPGGKFIGIRAVAPGIFSDHNCKVGKYGCLRTDIRRIPDGIECRATLLTNPPFSVGVTLMEDSYNRTDAIARKLGMTDFRSMPEPQTRVVQADLGF</sequence>
<evidence type="ECO:0000313" key="3">
    <source>
        <dbReference type="Proteomes" id="UP001197093"/>
    </source>
</evidence>
<evidence type="ECO:0000313" key="2">
    <source>
        <dbReference type="EMBL" id="KAG7284323.1"/>
    </source>
</evidence>
<accession>A0AAD4EN72</accession>
<reference evidence="2" key="1">
    <citation type="submission" date="2023-02" db="EMBL/GenBank/DDBJ databases">
        <authorList>
            <person name="Palmer J.M."/>
        </authorList>
    </citation>
    <scope>NUCLEOTIDE SEQUENCE</scope>
    <source>
        <strain evidence="2">FW57</strain>
    </source>
</reference>
<dbReference type="EMBL" id="JAHCVI010000006">
    <property type="protein sequence ID" value="KAG7284323.1"/>
    <property type="molecule type" value="Genomic_DNA"/>
</dbReference>
<name>A0AAD4EN72_9PEZI</name>
<gene>
    <name evidence="2" type="ORF">NEMBOFW57_010695</name>
</gene>
<dbReference type="CDD" id="cd02440">
    <property type="entry name" value="AdoMet_MTases"/>
    <property type="match status" value="1"/>
</dbReference>